<evidence type="ECO:0000256" key="4">
    <source>
        <dbReference type="ARBA" id="ARBA00023136"/>
    </source>
</evidence>
<dbReference type="AlphaFoldDB" id="A0A852RN24"/>
<feature type="transmembrane region" description="Helical" evidence="5">
    <location>
        <begin position="395"/>
        <end position="416"/>
    </location>
</feature>
<dbReference type="GO" id="GO:0005886">
    <property type="term" value="C:plasma membrane"/>
    <property type="evidence" value="ECO:0007669"/>
    <property type="project" value="UniProtKB-SubCell"/>
</dbReference>
<proteinExistence type="predicted"/>
<dbReference type="EMBL" id="JACCBD010000001">
    <property type="protein sequence ID" value="NYD28052.1"/>
    <property type="molecule type" value="Genomic_DNA"/>
</dbReference>
<dbReference type="PROSITE" id="PS50850">
    <property type="entry name" value="MFS"/>
    <property type="match status" value="1"/>
</dbReference>
<evidence type="ECO:0000256" key="3">
    <source>
        <dbReference type="ARBA" id="ARBA00022989"/>
    </source>
</evidence>
<gene>
    <name evidence="7" type="ORF">BJ960_002855</name>
</gene>
<keyword evidence="8" id="KW-1185">Reference proteome</keyword>
<evidence type="ECO:0000313" key="8">
    <source>
        <dbReference type="Proteomes" id="UP000586095"/>
    </source>
</evidence>
<dbReference type="PROSITE" id="PS00216">
    <property type="entry name" value="SUGAR_TRANSPORT_1"/>
    <property type="match status" value="1"/>
</dbReference>
<feature type="transmembrane region" description="Helical" evidence="5">
    <location>
        <begin position="12"/>
        <end position="31"/>
    </location>
</feature>
<dbReference type="Proteomes" id="UP000586095">
    <property type="component" value="Unassembled WGS sequence"/>
</dbReference>
<evidence type="ECO:0000256" key="5">
    <source>
        <dbReference type="SAM" id="Phobius"/>
    </source>
</evidence>
<dbReference type="Gene3D" id="1.20.1250.20">
    <property type="entry name" value="MFS general substrate transporter like domains"/>
    <property type="match status" value="2"/>
</dbReference>
<evidence type="ECO:0000256" key="1">
    <source>
        <dbReference type="ARBA" id="ARBA00004651"/>
    </source>
</evidence>
<dbReference type="InterPro" id="IPR036259">
    <property type="entry name" value="MFS_trans_sf"/>
</dbReference>
<organism evidence="7 8">
    <name type="scientific">Leucobacter aridicollis</name>
    <dbReference type="NCBI Taxonomy" id="283878"/>
    <lineage>
        <taxon>Bacteria</taxon>
        <taxon>Bacillati</taxon>
        <taxon>Actinomycetota</taxon>
        <taxon>Actinomycetes</taxon>
        <taxon>Micrococcales</taxon>
        <taxon>Microbacteriaceae</taxon>
        <taxon>Leucobacter</taxon>
    </lineage>
</organism>
<feature type="transmembrane region" description="Helical" evidence="5">
    <location>
        <begin position="306"/>
        <end position="326"/>
    </location>
</feature>
<comment type="caution">
    <text evidence="7">The sequence shown here is derived from an EMBL/GenBank/DDBJ whole genome shotgun (WGS) entry which is preliminary data.</text>
</comment>
<name>A0A852RN24_9MICO</name>
<evidence type="ECO:0000256" key="2">
    <source>
        <dbReference type="ARBA" id="ARBA00022692"/>
    </source>
</evidence>
<keyword evidence="2 5" id="KW-0812">Transmembrane</keyword>
<feature type="transmembrane region" description="Helical" evidence="5">
    <location>
        <begin position="369"/>
        <end position="389"/>
    </location>
</feature>
<feature type="domain" description="Major facilitator superfamily (MFS) profile" evidence="6">
    <location>
        <begin position="239"/>
        <end position="442"/>
    </location>
</feature>
<dbReference type="SUPFAM" id="SSF103473">
    <property type="entry name" value="MFS general substrate transporter"/>
    <property type="match status" value="1"/>
</dbReference>
<dbReference type="PANTHER" id="PTHR23528:SF1">
    <property type="entry name" value="MAJOR FACILITATOR SUPERFAMILY (MFS) PROFILE DOMAIN-CONTAINING PROTEIN"/>
    <property type="match status" value="1"/>
</dbReference>
<feature type="transmembrane region" description="Helical" evidence="5">
    <location>
        <begin position="276"/>
        <end position="297"/>
    </location>
</feature>
<feature type="transmembrane region" description="Helical" evidence="5">
    <location>
        <begin position="332"/>
        <end position="357"/>
    </location>
</feature>
<feature type="transmembrane region" description="Helical" evidence="5">
    <location>
        <begin position="93"/>
        <end position="112"/>
    </location>
</feature>
<keyword evidence="3 5" id="KW-1133">Transmembrane helix</keyword>
<feature type="transmembrane region" description="Helical" evidence="5">
    <location>
        <begin position="118"/>
        <end position="140"/>
    </location>
</feature>
<feature type="transmembrane region" description="Helical" evidence="5">
    <location>
        <begin position="51"/>
        <end position="72"/>
    </location>
</feature>
<feature type="transmembrane region" description="Helical" evidence="5">
    <location>
        <begin position="244"/>
        <end position="264"/>
    </location>
</feature>
<dbReference type="Pfam" id="PF07690">
    <property type="entry name" value="MFS_1"/>
    <property type="match status" value="1"/>
</dbReference>
<sequence length="442" mass="44350">MSETQITRARVGRAWFTLFTLAWIVLWTAQLTPLQLLLPLQLDTPDNEAGWVRGVVSSGIVLGVGGLAGVLAGPVAGALSDRQSGSRPKRRPWALAGVWIAAACLLCTGASTTALGIGAAWVGVCIGTAIASAAFAAMIADQLPPEQRGAASSAASSAQALGIVLGVGAVVLLGLSIAAGYVMLAIGVAVIGTLTAILLPDPSGSTAPSHAMPAGAASAARAPEGHRFGSIRDRDFRWVLIGRLVVNIGNALGTSLFLFFLLYGLGQEHAAAEDNLLIVVVVYTVFVVVASVAAGLVSDRLGRRRGLAFAATVVQALSGVLLVVSPTFGTTIVAAGVMGVGYGAFSTVGLAFATDVLPSERDHGRDLGLVNTAAALGQLLGPVIGALLVALVGDFWLVFSVAAVLSVAGGALTVLARERATATATAAAAVDPAAAAGGGTLR</sequence>
<evidence type="ECO:0000313" key="7">
    <source>
        <dbReference type="EMBL" id="NYD28052.1"/>
    </source>
</evidence>
<dbReference type="InterPro" id="IPR020846">
    <property type="entry name" value="MFS_dom"/>
</dbReference>
<evidence type="ECO:0000259" key="6">
    <source>
        <dbReference type="PROSITE" id="PS50850"/>
    </source>
</evidence>
<dbReference type="InterPro" id="IPR011701">
    <property type="entry name" value="MFS"/>
</dbReference>
<keyword evidence="4 5" id="KW-0472">Membrane</keyword>
<accession>A0A852RN24</accession>
<reference evidence="7 8" key="1">
    <citation type="submission" date="2020-07" db="EMBL/GenBank/DDBJ databases">
        <title>Sequencing the genomes of 1000 actinobacteria strains.</title>
        <authorList>
            <person name="Klenk H.-P."/>
        </authorList>
    </citation>
    <scope>NUCLEOTIDE SEQUENCE [LARGE SCALE GENOMIC DNA]</scope>
    <source>
        <strain evidence="7 8">DSM 17380</strain>
    </source>
</reference>
<comment type="subcellular location">
    <subcellularLocation>
        <location evidence="1">Cell membrane</location>
        <topology evidence="1">Multi-pass membrane protein</topology>
    </subcellularLocation>
</comment>
<dbReference type="GO" id="GO:0022857">
    <property type="term" value="F:transmembrane transporter activity"/>
    <property type="evidence" value="ECO:0007669"/>
    <property type="project" value="InterPro"/>
</dbReference>
<dbReference type="RefSeq" id="WP_185987780.1">
    <property type="nucleotide sequence ID" value="NZ_BAAALZ010000001.1"/>
</dbReference>
<dbReference type="InterPro" id="IPR005829">
    <property type="entry name" value="Sugar_transporter_CS"/>
</dbReference>
<protein>
    <submittedName>
        <fullName evidence="7">MFS family permease</fullName>
    </submittedName>
</protein>
<feature type="transmembrane region" description="Helical" evidence="5">
    <location>
        <begin position="152"/>
        <end position="175"/>
    </location>
</feature>
<feature type="transmembrane region" description="Helical" evidence="5">
    <location>
        <begin position="181"/>
        <end position="199"/>
    </location>
</feature>
<dbReference type="PANTHER" id="PTHR23528">
    <property type="match status" value="1"/>
</dbReference>